<feature type="compositionally biased region" description="Acidic residues" evidence="1">
    <location>
        <begin position="216"/>
        <end position="235"/>
    </location>
</feature>
<organism evidence="2 3">
    <name type="scientific">Stylosanthes scabra</name>
    <dbReference type="NCBI Taxonomy" id="79078"/>
    <lineage>
        <taxon>Eukaryota</taxon>
        <taxon>Viridiplantae</taxon>
        <taxon>Streptophyta</taxon>
        <taxon>Embryophyta</taxon>
        <taxon>Tracheophyta</taxon>
        <taxon>Spermatophyta</taxon>
        <taxon>Magnoliopsida</taxon>
        <taxon>eudicotyledons</taxon>
        <taxon>Gunneridae</taxon>
        <taxon>Pentapetalae</taxon>
        <taxon>rosids</taxon>
        <taxon>fabids</taxon>
        <taxon>Fabales</taxon>
        <taxon>Fabaceae</taxon>
        <taxon>Papilionoideae</taxon>
        <taxon>50 kb inversion clade</taxon>
        <taxon>dalbergioids sensu lato</taxon>
        <taxon>Dalbergieae</taxon>
        <taxon>Pterocarpus clade</taxon>
        <taxon>Stylosanthes</taxon>
    </lineage>
</organism>
<dbReference type="EMBL" id="JASCZI010157641">
    <property type="protein sequence ID" value="MED6178782.1"/>
    <property type="molecule type" value="Genomic_DNA"/>
</dbReference>
<dbReference type="Proteomes" id="UP001341840">
    <property type="component" value="Unassembled WGS sequence"/>
</dbReference>
<evidence type="ECO:0000313" key="2">
    <source>
        <dbReference type="EMBL" id="MED6178782.1"/>
    </source>
</evidence>
<feature type="region of interest" description="Disordered" evidence="1">
    <location>
        <begin position="215"/>
        <end position="240"/>
    </location>
</feature>
<sequence length="257" mass="28870">LISEGTITLLTYYYLIRPGALTGGLPDFRKGFRSDQGTGVIFYEELVDDMSETWDVFDSIFRDKLRIRAYPSTEPFRHPVQSIHFDPDFPYDYPISSMHPDGGILHPSPPPEPYYSPPSDPTFQQFCYVLELPEALMALPLSYYPPLYFPPGFDGYDRIPYDPPAEMAPVRVEPHSPPPAPVDAGVIAEPYDPLEDYDGFIAQYFQDTQGVAVAPMEEDPGEDPMDEDQPGEEELSAGSRDVSVVSHVAWILKRGVN</sequence>
<accession>A0ABU6W0S5</accession>
<comment type="caution">
    <text evidence="2">The sequence shown here is derived from an EMBL/GenBank/DDBJ whole genome shotgun (WGS) entry which is preliminary data.</text>
</comment>
<proteinExistence type="predicted"/>
<evidence type="ECO:0000256" key="1">
    <source>
        <dbReference type="SAM" id="MobiDB-lite"/>
    </source>
</evidence>
<gene>
    <name evidence="2" type="ORF">PIB30_110896</name>
</gene>
<protein>
    <submittedName>
        <fullName evidence="2">Uncharacterized protein</fullName>
    </submittedName>
</protein>
<evidence type="ECO:0000313" key="3">
    <source>
        <dbReference type="Proteomes" id="UP001341840"/>
    </source>
</evidence>
<reference evidence="2 3" key="1">
    <citation type="journal article" date="2023" name="Plants (Basel)">
        <title>Bridging the Gap: Combining Genomics and Transcriptomics Approaches to Understand Stylosanthes scabra, an Orphan Legume from the Brazilian Caatinga.</title>
        <authorList>
            <person name="Ferreira-Neto J.R.C."/>
            <person name="da Silva M.D."/>
            <person name="Binneck E."/>
            <person name="de Melo N.F."/>
            <person name="da Silva R.H."/>
            <person name="de Melo A.L.T.M."/>
            <person name="Pandolfi V."/>
            <person name="Bustamante F.O."/>
            <person name="Brasileiro-Vidal A.C."/>
            <person name="Benko-Iseppon A.M."/>
        </authorList>
    </citation>
    <scope>NUCLEOTIDE SEQUENCE [LARGE SCALE GENOMIC DNA]</scope>
    <source>
        <tissue evidence="2">Leaves</tissue>
    </source>
</reference>
<keyword evidence="3" id="KW-1185">Reference proteome</keyword>
<name>A0ABU6W0S5_9FABA</name>
<feature type="non-terminal residue" evidence="2">
    <location>
        <position position="1"/>
    </location>
</feature>